<reference evidence="2" key="2">
    <citation type="journal article" date="2015" name="Data Brief">
        <title>Shoot transcriptome of the giant reed, Arundo donax.</title>
        <authorList>
            <person name="Barrero R.A."/>
            <person name="Guerrero F.D."/>
            <person name="Moolhuijzen P."/>
            <person name="Goolsby J.A."/>
            <person name="Tidwell J."/>
            <person name="Bellgard S.E."/>
            <person name="Bellgard M.I."/>
        </authorList>
    </citation>
    <scope>NUCLEOTIDE SEQUENCE</scope>
    <source>
        <tissue evidence="2">Shoot tissue taken approximately 20 cm above the soil surface</tissue>
    </source>
</reference>
<reference evidence="2" key="1">
    <citation type="submission" date="2014-09" db="EMBL/GenBank/DDBJ databases">
        <authorList>
            <person name="Magalhaes I.L.F."/>
            <person name="Oliveira U."/>
            <person name="Santos F.R."/>
            <person name="Vidigal T.H.D.A."/>
            <person name="Brescovit A.D."/>
            <person name="Santos A.J."/>
        </authorList>
    </citation>
    <scope>NUCLEOTIDE SEQUENCE</scope>
    <source>
        <tissue evidence="2">Shoot tissue taken approximately 20 cm above the soil surface</tissue>
    </source>
</reference>
<proteinExistence type="predicted"/>
<evidence type="ECO:0000259" key="1">
    <source>
        <dbReference type="Pfam" id="PF25441"/>
    </source>
</evidence>
<dbReference type="EMBL" id="GBRH01199118">
    <property type="protein sequence ID" value="JAD98777.1"/>
    <property type="molecule type" value="Transcribed_RNA"/>
</dbReference>
<dbReference type="InterPro" id="IPR057388">
    <property type="entry name" value="Hexapep_UGP3_C"/>
</dbReference>
<accession>A0A0A9ERX0</accession>
<sequence length="46" mass="5316">MCIIQDRAGFAVKLDPISEEVMDSGTWYWKYTVIDGVHVKLNMLEL</sequence>
<evidence type="ECO:0000313" key="2">
    <source>
        <dbReference type="EMBL" id="JAD98777.1"/>
    </source>
</evidence>
<dbReference type="Pfam" id="PF25441">
    <property type="entry name" value="Hexapep_UGP3_C"/>
    <property type="match status" value="1"/>
</dbReference>
<name>A0A0A9ERX0_ARUDO</name>
<protein>
    <recommendedName>
        <fullName evidence="1">UGP3-like C-terminal hexapeptide repeats domain-containing protein</fullName>
    </recommendedName>
</protein>
<dbReference type="AlphaFoldDB" id="A0A0A9ERX0"/>
<organism evidence="2">
    <name type="scientific">Arundo donax</name>
    <name type="common">Giant reed</name>
    <name type="synonym">Donax arundinaceus</name>
    <dbReference type="NCBI Taxonomy" id="35708"/>
    <lineage>
        <taxon>Eukaryota</taxon>
        <taxon>Viridiplantae</taxon>
        <taxon>Streptophyta</taxon>
        <taxon>Embryophyta</taxon>
        <taxon>Tracheophyta</taxon>
        <taxon>Spermatophyta</taxon>
        <taxon>Magnoliopsida</taxon>
        <taxon>Liliopsida</taxon>
        <taxon>Poales</taxon>
        <taxon>Poaceae</taxon>
        <taxon>PACMAD clade</taxon>
        <taxon>Arundinoideae</taxon>
        <taxon>Arundineae</taxon>
        <taxon>Arundo</taxon>
    </lineage>
</organism>
<feature type="domain" description="UGP3-like C-terminal hexapeptide repeats" evidence="1">
    <location>
        <begin position="1"/>
        <end position="43"/>
    </location>
</feature>